<accession>A0ABM8HB76</accession>
<gene>
    <name evidence="2" type="ORF">GCM10025872_18750</name>
</gene>
<proteinExistence type="predicted"/>
<dbReference type="Gene3D" id="3.40.630.30">
    <property type="match status" value="1"/>
</dbReference>
<dbReference type="Proteomes" id="UP001321421">
    <property type="component" value="Chromosome"/>
</dbReference>
<dbReference type="EMBL" id="AP027735">
    <property type="protein sequence ID" value="BDZ58218.1"/>
    <property type="molecule type" value="Genomic_DNA"/>
</dbReference>
<feature type="domain" description="N-acetyltransferase" evidence="1">
    <location>
        <begin position="17"/>
        <end position="156"/>
    </location>
</feature>
<evidence type="ECO:0000259" key="1">
    <source>
        <dbReference type="PROSITE" id="PS51186"/>
    </source>
</evidence>
<dbReference type="InterPro" id="IPR000182">
    <property type="entry name" value="GNAT_dom"/>
</dbReference>
<evidence type="ECO:0000313" key="3">
    <source>
        <dbReference type="Proteomes" id="UP001321421"/>
    </source>
</evidence>
<organism evidence="2 3">
    <name type="scientific">Barrientosiimonas endolithica</name>
    <dbReference type="NCBI Taxonomy" id="1535208"/>
    <lineage>
        <taxon>Bacteria</taxon>
        <taxon>Bacillati</taxon>
        <taxon>Actinomycetota</taxon>
        <taxon>Actinomycetes</taxon>
        <taxon>Micrococcales</taxon>
        <taxon>Dermacoccaceae</taxon>
        <taxon>Barrientosiimonas</taxon>
    </lineage>
</organism>
<reference evidence="3" key="1">
    <citation type="journal article" date="2019" name="Int. J. Syst. Evol. Microbiol.">
        <title>The Global Catalogue of Microorganisms (GCM) 10K type strain sequencing project: providing services to taxonomists for standard genome sequencing and annotation.</title>
        <authorList>
            <consortium name="The Broad Institute Genomics Platform"/>
            <consortium name="The Broad Institute Genome Sequencing Center for Infectious Disease"/>
            <person name="Wu L."/>
            <person name="Ma J."/>
        </authorList>
    </citation>
    <scope>NUCLEOTIDE SEQUENCE [LARGE SCALE GENOMIC DNA]</scope>
    <source>
        <strain evidence="3">NBRC 110608</strain>
    </source>
</reference>
<keyword evidence="3" id="KW-1185">Reference proteome</keyword>
<sequence length="156" mass="16455">MRIGAEDRSQTLGRGGIAVSRVTAEQEHRLVPLWVAARTATGQSADWADRAVREGRLRTALAREDVRVYLAEQDDQPIGFVAATVSPLSGLGEESAVWIDQLYVTPGSRRRGAAKALLGAVATYADLCGVGQVTSCVPAGRSTPTATSPGWGSPPR</sequence>
<name>A0ABM8HB76_9MICO</name>
<protein>
    <recommendedName>
        <fullName evidence="1">N-acetyltransferase domain-containing protein</fullName>
    </recommendedName>
</protein>
<dbReference type="Pfam" id="PF00583">
    <property type="entry name" value="Acetyltransf_1"/>
    <property type="match status" value="1"/>
</dbReference>
<dbReference type="SUPFAM" id="SSF55729">
    <property type="entry name" value="Acyl-CoA N-acyltransferases (Nat)"/>
    <property type="match status" value="1"/>
</dbReference>
<dbReference type="CDD" id="cd04301">
    <property type="entry name" value="NAT_SF"/>
    <property type="match status" value="1"/>
</dbReference>
<evidence type="ECO:0000313" key="2">
    <source>
        <dbReference type="EMBL" id="BDZ58218.1"/>
    </source>
</evidence>
<dbReference type="InterPro" id="IPR016181">
    <property type="entry name" value="Acyl_CoA_acyltransferase"/>
</dbReference>
<dbReference type="PROSITE" id="PS51186">
    <property type="entry name" value="GNAT"/>
    <property type="match status" value="1"/>
</dbReference>